<feature type="transmembrane region" description="Helical" evidence="1">
    <location>
        <begin position="337"/>
        <end position="361"/>
    </location>
</feature>
<dbReference type="Proteomes" id="UP000317998">
    <property type="component" value="Unassembled WGS sequence"/>
</dbReference>
<sequence length="405" mass="40989">MNRSLTAVFSALEALLVVGIGIGISLVPLTLMWGIQYGLQLDWVLFWRASVDMWLLGHGAGMTAALDEVTAAALGLPGAETPFVLTLAPLGFGLLTLLLGQRAGRRIAETPHHLLGLAVAVVTFAVLAFVLVLTALHPLARPSIVQGTAFTTLVFAVGLGLGAGLARYRLAGSRPVDAIDRLWERLTDWPVRMRAVVGSALVGAVASVAALVVVASLVLALLVAVNYGDIVALYEGAHSGVLGGVALTLAQLAFVPNLVIWCASWLLGPGFAIGAGSAVSPLGTALGPIPAIPVLGALPTGQLAWGFLGLLVPVVLAFLVGVLLSSRLRGALGARPALGTVLATGGATALGAGLLMGLLAWWSGGSGGPGRLAELGPSPLLVGLCAALEIGLACTAGMLAARARE</sequence>
<keyword evidence="1" id="KW-1133">Transmembrane helix</keyword>
<reference evidence="2 3" key="1">
    <citation type="submission" date="2019-06" db="EMBL/GenBank/DDBJ databases">
        <title>Sequencing the genomes of 1000 actinobacteria strains.</title>
        <authorList>
            <person name="Klenk H.-P."/>
        </authorList>
    </citation>
    <scope>NUCLEOTIDE SEQUENCE [LARGE SCALE GENOMIC DNA]</scope>
    <source>
        <strain evidence="2 3">DSM 26477</strain>
    </source>
</reference>
<evidence type="ECO:0000313" key="3">
    <source>
        <dbReference type="Proteomes" id="UP000317998"/>
    </source>
</evidence>
<feature type="transmembrane region" description="Helical" evidence="1">
    <location>
        <begin position="148"/>
        <end position="166"/>
    </location>
</feature>
<feature type="transmembrane region" description="Helical" evidence="1">
    <location>
        <begin position="12"/>
        <end position="35"/>
    </location>
</feature>
<protein>
    <submittedName>
        <fullName evidence="2">Uncharacterized protein</fullName>
    </submittedName>
</protein>
<proteinExistence type="predicted"/>
<evidence type="ECO:0000313" key="2">
    <source>
        <dbReference type="EMBL" id="TQL46979.1"/>
    </source>
</evidence>
<feature type="transmembrane region" description="Helical" evidence="1">
    <location>
        <begin position="245"/>
        <end position="267"/>
    </location>
</feature>
<feature type="transmembrane region" description="Helical" evidence="1">
    <location>
        <begin position="112"/>
        <end position="136"/>
    </location>
</feature>
<accession>A0A542YFX3</accession>
<keyword evidence="3" id="KW-1185">Reference proteome</keyword>
<dbReference type="RefSeq" id="WP_141879282.1">
    <property type="nucleotide sequence ID" value="NZ_VFOM01000001.1"/>
</dbReference>
<feature type="transmembrane region" description="Helical" evidence="1">
    <location>
        <begin position="83"/>
        <end position="100"/>
    </location>
</feature>
<comment type="caution">
    <text evidence="2">The sequence shown here is derived from an EMBL/GenBank/DDBJ whole genome shotgun (WGS) entry which is preliminary data.</text>
</comment>
<gene>
    <name evidence="2" type="ORF">FB562_0020</name>
</gene>
<name>A0A542YFX3_9MICO</name>
<organism evidence="2 3">
    <name type="scientific">Homoserinimonas aerilata</name>
    <dbReference type="NCBI Taxonomy" id="1162970"/>
    <lineage>
        <taxon>Bacteria</taxon>
        <taxon>Bacillati</taxon>
        <taxon>Actinomycetota</taxon>
        <taxon>Actinomycetes</taxon>
        <taxon>Micrococcales</taxon>
        <taxon>Microbacteriaceae</taxon>
        <taxon>Homoserinimonas</taxon>
    </lineage>
</organism>
<dbReference type="InterPro" id="IPR045931">
    <property type="entry name" value="DUF6350"/>
</dbReference>
<feature type="transmembrane region" description="Helical" evidence="1">
    <location>
        <begin position="304"/>
        <end position="325"/>
    </location>
</feature>
<dbReference type="Pfam" id="PF19877">
    <property type="entry name" value="DUF6350"/>
    <property type="match status" value="1"/>
</dbReference>
<dbReference type="EMBL" id="VFOM01000001">
    <property type="protein sequence ID" value="TQL46979.1"/>
    <property type="molecule type" value="Genomic_DNA"/>
</dbReference>
<keyword evidence="1" id="KW-0812">Transmembrane</keyword>
<dbReference type="OrthoDB" id="3742900at2"/>
<evidence type="ECO:0000256" key="1">
    <source>
        <dbReference type="SAM" id="Phobius"/>
    </source>
</evidence>
<feature type="transmembrane region" description="Helical" evidence="1">
    <location>
        <begin position="381"/>
        <end position="401"/>
    </location>
</feature>
<feature type="transmembrane region" description="Helical" evidence="1">
    <location>
        <begin position="195"/>
        <end position="225"/>
    </location>
</feature>
<keyword evidence="1" id="KW-0472">Membrane</keyword>
<dbReference type="AlphaFoldDB" id="A0A542YFX3"/>